<evidence type="ECO:0000256" key="10">
    <source>
        <dbReference type="ARBA" id="ARBA00023049"/>
    </source>
</evidence>
<keyword evidence="6 12" id="KW-0479">Metal-binding</keyword>
<dbReference type="InterPro" id="IPR022919">
    <property type="entry name" value="Pept_M48_protease_HtpX"/>
</dbReference>
<comment type="cofactor">
    <cofactor evidence="12">
        <name>Zn(2+)</name>
        <dbReference type="ChEBI" id="CHEBI:29105"/>
    </cofactor>
    <text evidence="12">Binds 1 zinc ion per subunit.</text>
</comment>
<feature type="transmembrane region" description="Helical" evidence="12">
    <location>
        <begin position="174"/>
        <end position="193"/>
    </location>
</feature>
<dbReference type="PANTHER" id="PTHR43221:SF1">
    <property type="entry name" value="PROTEASE HTPX"/>
    <property type="match status" value="1"/>
</dbReference>
<dbReference type="EC" id="3.4.24.-" evidence="12"/>
<keyword evidence="11 12" id="KW-0472">Membrane</keyword>
<evidence type="ECO:0000256" key="1">
    <source>
        <dbReference type="ARBA" id="ARBA00004651"/>
    </source>
</evidence>
<dbReference type="EMBL" id="JANCLU010000020">
    <property type="protein sequence ID" value="MCP8940331.1"/>
    <property type="molecule type" value="Genomic_DNA"/>
</dbReference>
<reference evidence="15 16" key="1">
    <citation type="submission" date="2022-07" db="EMBL/GenBank/DDBJ databases">
        <authorList>
            <person name="Li W.-J."/>
            <person name="Deng Q.-Q."/>
        </authorList>
    </citation>
    <scope>NUCLEOTIDE SEQUENCE [LARGE SCALE GENOMIC DNA]</scope>
    <source>
        <strain evidence="15 16">SYSU M60028</strain>
    </source>
</reference>
<comment type="subcellular location">
    <subcellularLocation>
        <location evidence="1 12">Cell membrane</location>
        <topology evidence="1 12">Multi-pass membrane protein</topology>
    </subcellularLocation>
</comment>
<protein>
    <recommendedName>
        <fullName evidence="12">Protease HtpX homolog</fullName>
        <ecNumber evidence="12">3.4.24.-</ecNumber>
    </recommendedName>
</protein>
<evidence type="ECO:0000256" key="8">
    <source>
        <dbReference type="ARBA" id="ARBA00022833"/>
    </source>
</evidence>
<dbReference type="RefSeq" id="WP_254744931.1">
    <property type="nucleotide sequence ID" value="NZ_JANCLU010000020.1"/>
</dbReference>
<feature type="binding site" evidence="12">
    <location>
        <position position="134"/>
    </location>
    <ligand>
        <name>Zn(2+)</name>
        <dbReference type="ChEBI" id="CHEBI:29105"/>
        <note>catalytic</note>
    </ligand>
</feature>
<dbReference type="GO" id="GO:0008237">
    <property type="term" value="F:metallopeptidase activity"/>
    <property type="evidence" value="ECO:0007669"/>
    <property type="project" value="UniProtKB-KW"/>
</dbReference>
<feature type="binding site" evidence="12">
    <location>
        <position position="202"/>
    </location>
    <ligand>
        <name>Zn(2+)</name>
        <dbReference type="ChEBI" id="CHEBI:29105"/>
        <note>catalytic</note>
    </ligand>
</feature>
<keyword evidence="5 12" id="KW-0812">Transmembrane</keyword>
<evidence type="ECO:0000259" key="14">
    <source>
        <dbReference type="Pfam" id="PF01435"/>
    </source>
</evidence>
<evidence type="ECO:0000256" key="12">
    <source>
        <dbReference type="HAMAP-Rule" id="MF_00188"/>
    </source>
</evidence>
<dbReference type="NCBIfam" id="NF002363">
    <property type="entry name" value="PRK01345.1"/>
    <property type="match status" value="1"/>
</dbReference>
<keyword evidence="9 12" id="KW-1133">Transmembrane helix</keyword>
<feature type="transmembrane region" description="Helical" evidence="12">
    <location>
        <begin position="141"/>
        <end position="162"/>
    </location>
</feature>
<evidence type="ECO:0000256" key="4">
    <source>
        <dbReference type="ARBA" id="ARBA00022670"/>
    </source>
</evidence>
<comment type="caution">
    <text evidence="12">Lacks conserved residue(s) required for the propagation of feature annotation.</text>
</comment>
<feature type="region of interest" description="Disordered" evidence="13">
    <location>
        <begin position="285"/>
        <end position="347"/>
    </location>
</feature>
<organism evidence="15 16">
    <name type="scientific">Alsobacter ponti</name>
    <dbReference type="NCBI Taxonomy" id="2962936"/>
    <lineage>
        <taxon>Bacteria</taxon>
        <taxon>Pseudomonadati</taxon>
        <taxon>Pseudomonadota</taxon>
        <taxon>Alphaproteobacteria</taxon>
        <taxon>Hyphomicrobiales</taxon>
        <taxon>Alsobacteraceae</taxon>
        <taxon>Alsobacter</taxon>
    </lineage>
</organism>
<evidence type="ECO:0000256" key="3">
    <source>
        <dbReference type="ARBA" id="ARBA00022475"/>
    </source>
</evidence>
<feature type="active site" evidence="12">
    <location>
        <position position="131"/>
    </location>
</feature>
<evidence type="ECO:0000256" key="6">
    <source>
        <dbReference type="ARBA" id="ARBA00022723"/>
    </source>
</evidence>
<keyword evidence="3 12" id="KW-1003">Cell membrane</keyword>
<evidence type="ECO:0000256" key="5">
    <source>
        <dbReference type="ARBA" id="ARBA00022692"/>
    </source>
</evidence>
<evidence type="ECO:0000256" key="11">
    <source>
        <dbReference type="ARBA" id="ARBA00023136"/>
    </source>
</evidence>
<accession>A0ABT1LGW4</accession>
<keyword evidence="8 12" id="KW-0862">Zinc</keyword>
<dbReference type="Gene3D" id="3.30.2010.10">
    <property type="entry name" value="Metalloproteases ('zincins'), catalytic domain"/>
    <property type="match status" value="1"/>
</dbReference>
<comment type="caution">
    <text evidence="15">The sequence shown here is derived from an EMBL/GenBank/DDBJ whole genome shotgun (WGS) entry which is preliminary data.</text>
</comment>
<dbReference type="InterPro" id="IPR001915">
    <property type="entry name" value="Peptidase_M48"/>
</dbReference>
<sequence length="347" mass="36182">MNTLKTAMLLAGMTALFMGLGYLLGGTGGMLIALAVAAAMNLLSYWNSDRMLLGMYNAQEVDSASAPELWAMTAELAQRAGIPTPRLYVIHEDQPNAFATGRDPQHAAVAVNTGLIQMLSREELAGVIAHELAHIRNRDTLIMTITATIAGAISMLANFAMMFSHGNRDSQSPVSPLAAIVMMIVAPLAAMVVQMTISRTREYAADKAGGEICGNPLWLASGLEKISGMAHAIPNGEAERHPATAHMFIVNPLSGARMDNLFSTHPDPNNRIAELVAQAQAMGLDQQGWSDAPAAPASGPWGDGSAAPASGPWGDGSAAPSNGPWGDGSAAPSAGPWGSPPRRGPWG</sequence>
<evidence type="ECO:0000256" key="9">
    <source>
        <dbReference type="ARBA" id="ARBA00022989"/>
    </source>
</evidence>
<keyword evidence="16" id="KW-1185">Reference proteome</keyword>
<proteinExistence type="inferred from homology"/>
<gene>
    <name evidence="12 15" type="primary">htpX</name>
    <name evidence="15" type="ORF">NK718_17530</name>
</gene>
<feature type="domain" description="Peptidase M48" evidence="14">
    <location>
        <begin position="66"/>
        <end position="277"/>
    </location>
</feature>
<evidence type="ECO:0000313" key="15">
    <source>
        <dbReference type="EMBL" id="MCP8940331.1"/>
    </source>
</evidence>
<name>A0ABT1LGW4_9HYPH</name>
<dbReference type="Pfam" id="PF01435">
    <property type="entry name" value="Peptidase_M48"/>
    <property type="match status" value="1"/>
</dbReference>
<dbReference type="InterPro" id="IPR050083">
    <property type="entry name" value="HtpX_protease"/>
</dbReference>
<evidence type="ECO:0000256" key="2">
    <source>
        <dbReference type="ARBA" id="ARBA00009779"/>
    </source>
</evidence>
<evidence type="ECO:0000313" key="16">
    <source>
        <dbReference type="Proteomes" id="UP001205890"/>
    </source>
</evidence>
<keyword evidence="10 12" id="KW-0482">Metalloprotease</keyword>
<evidence type="ECO:0000256" key="7">
    <source>
        <dbReference type="ARBA" id="ARBA00022801"/>
    </source>
</evidence>
<feature type="binding site" evidence="12">
    <location>
        <position position="130"/>
    </location>
    <ligand>
        <name>Zn(2+)</name>
        <dbReference type="ChEBI" id="CHEBI:29105"/>
        <note>catalytic</note>
    </ligand>
</feature>
<feature type="compositionally biased region" description="Low complexity" evidence="13">
    <location>
        <begin position="323"/>
        <end position="337"/>
    </location>
</feature>
<dbReference type="NCBIfam" id="NF002826">
    <property type="entry name" value="PRK03001.1"/>
    <property type="match status" value="1"/>
</dbReference>
<dbReference type="HAMAP" id="MF_00188">
    <property type="entry name" value="Pept_M48_protease_HtpX"/>
    <property type="match status" value="1"/>
</dbReference>
<dbReference type="CDD" id="cd07336">
    <property type="entry name" value="M48B_HtpX_like"/>
    <property type="match status" value="1"/>
</dbReference>
<feature type="compositionally biased region" description="Pro residues" evidence="13">
    <location>
        <begin position="338"/>
        <end position="347"/>
    </location>
</feature>
<keyword evidence="7 12" id="KW-0378">Hydrolase</keyword>
<comment type="similarity">
    <text evidence="2 12">Belongs to the peptidase M48B family.</text>
</comment>
<dbReference type="PANTHER" id="PTHR43221">
    <property type="entry name" value="PROTEASE HTPX"/>
    <property type="match status" value="1"/>
</dbReference>
<keyword evidence="4 12" id="KW-0645">Protease</keyword>
<dbReference type="Proteomes" id="UP001205890">
    <property type="component" value="Unassembled WGS sequence"/>
</dbReference>
<evidence type="ECO:0000256" key="13">
    <source>
        <dbReference type="SAM" id="MobiDB-lite"/>
    </source>
</evidence>